<accession>A0A7Z9E3U3</accession>
<name>A0A7Z9E3U3_9CYAN</name>
<evidence type="ECO:0000313" key="1">
    <source>
        <dbReference type="EMBL" id="VXD23629.1"/>
    </source>
</evidence>
<comment type="caution">
    <text evidence="1">The sequence shown here is derived from an EMBL/GenBank/DDBJ whole genome shotgun (WGS) entry which is preliminary data.</text>
</comment>
<dbReference type="Proteomes" id="UP000184550">
    <property type="component" value="Unassembled WGS sequence"/>
</dbReference>
<organism evidence="1 2">
    <name type="scientific">Planktothrix serta PCC 8927</name>
    <dbReference type="NCBI Taxonomy" id="671068"/>
    <lineage>
        <taxon>Bacteria</taxon>
        <taxon>Bacillati</taxon>
        <taxon>Cyanobacteriota</taxon>
        <taxon>Cyanophyceae</taxon>
        <taxon>Oscillatoriophycideae</taxon>
        <taxon>Oscillatoriales</taxon>
        <taxon>Microcoleaceae</taxon>
        <taxon>Planktothrix</taxon>
    </lineage>
</organism>
<reference evidence="1" key="1">
    <citation type="submission" date="2019-10" db="EMBL/GenBank/DDBJ databases">
        <authorList>
            <consortium name="Genoscope - CEA"/>
            <person name="William W."/>
        </authorList>
    </citation>
    <scope>NUCLEOTIDE SEQUENCE [LARGE SCALE GENOMIC DNA]</scope>
    <source>
        <strain evidence="1">BBR_PRJEB10992</strain>
    </source>
</reference>
<dbReference type="AlphaFoldDB" id="A0A7Z9E3U3"/>
<keyword evidence="2" id="KW-1185">Reference proteome</keyword>
<sequence>MSRIKYSVHRLGYITCNLLLMMAQEEGISYQELINLYLQDCVTSGCKLSVKRKLDEN</sequence>
<proteinExistence type="predicted"/>
<gene>
    <name evidence="1" type="ORF">PL8927_780216</name>
</gene>
<evidence type="ECO:0000313" key="2">
    <source>
        <dbReference type="Proteomes" id="UP000184550"/>
    </source>
</evidence>
<dbReference type="EMBL" id="CZCU02000155">
    <property type="protein sequence ID" value="VXD23629.1"/>
    <property type="molecule type" value="Genomic_DNA"/>
</dbReference>
<protein>
    <submittedName>
        <fullName evidence="1">Uncharacterized protein</fullName>
    </submittedName>
</protein>